<reference evidence="6" key="1">
    <citation type="journal article" date="2020" name="mSystems">
        <title>Genome- and Community-Level Interaction Insights into Carbon Utilization and Element Cycling Functions of Hydrothermarchaeota in Hydrothermal Sediment.</title>
        <authorList>
            <person name="Zhou Z."/>
            <person name="Liu Y."/>
            <person name="Xu W."/>
            <person name="Pan J."/>
            <person name="Luo Z.H."/>
            <person name="Li M."/>
        </authorList>
    </citation>
    <scope>NUCLEOTIDE SEQUENCE [LARGE SCALE GENOMIC DNA]</scope>
    <source>
        <strain evidence="6">HyVt-513</strain>
    </source>
</reference>
<dbReference type="InterPro" id="IPR050157">
    <property type="entry name" value="PSI_iron-sulfur_center"/>
</dbReference>
<dbReference type="Pfam" id="PF00037">
    <property type="entry name" value="Fer4"/>
    <property type="match status" value="1"/>
</dbReference>
<dbReference type="InterPro" id="IPR017896">
    <property type="entry name" value="4Fe4S_Fe-S-bd"/>
</dbReference>
<evidence type="ECO:0000259" key="5">
    <source>
        <dbReference type="PROSITE" id="PS51379"/>
    </source>
</evidence>
<dbReference type="CDD" id="cd16373">
    <property type="entry name" value="DMSOR_beta_like"/>
    <property type="match status" value="1"/>
</dbReference>
<name>A0A7V2WLV0_9BACT</name>
<evidence type="ECO:0000313" key="6">
    <source>
        <dbReference type="EMBL" id="HFC03569.1"/>
    </source>
</evidence>
<dbReference type="Gene3D" id="3.30.70.20">
    <property type="match status" value="2"/>
</dbReference>
<keyword evidence="1" id="KW-0004">4Fe-4S</keyword>
<sequence length="267" mass="29154">MSNDPKKRRRFIQQMTGLGVLGLVAAGGIVGAPYLEAEGPRLRPPGAVPEKEFLGLCIKCGQCLQVCPYDSILLEDIDGRASVGMAYIEPRERGCYLCEAFPCILACPSGALDHEHDSIEFVHMGIAVVHDPQGCLAKTGKPVPDEAIDRIYDHTKVLSEEERRNRKVTIRDDDPEKTVLQKKLLQKLEKHRGEQPCTICADMCPFHPDPTKAIGMVDAKGGGLLPEIREACNGCGACVELCPTDVIKVIPRKSYADIYGDKGTKNA</sequence>
<dbReference type="EMBL" id="DRNO01000117">
    <property type="protein sequence ID" value="HFC03569.1"/>
    <property type="molecule type" value="Genomic_DNA"/>
</dbReference>
<comment type="caution">
    <text evidence="6">The sequence shown here is derived from an EMBL/GenBank/DDBJ whole genome shotgun (WGS) entry which is preliminary data.</text>
</comment>
<dbReference type="GO" id="GO:0051539">
    <property type="term" value="F:4 iron, 4 sulfur cluster binding"/>
    <property type="evidence" value="ECO:0007669"/>
    <property type="project" value="UniProtKB-KW"/>
</dbReference>
<dbReference type="AlphaFoldDB" id="A0A7V2WLV0"/>
<gene>
    <name evidence="6" type="ORF">ENJ74_01730</name>
</gene>
<evidence type="ECO:0000256" key="2">
    <source>
        <dbReference type="ARBA" id="ARBA00022723"/>
    </source>
</evidence>
<keyword evidence="2" id="KW-0479">Metal-binding</keyword>
<dbReference type="PROSITE" id="PS00198">
    <property type="entry name" value="4FE4S_FER_1"/>
    <property type="match status" value="2"/>
</dbReference>
<dbReference type="Pfam" id="PF12838">
    <property type="entry name" value="Fer4_7"/>
    <property type="match status" value="1"/>
</dbReference>
<dbReference type="GO" id="GO:0046872">
    <property type="term" value="F:metal ion binding"/>
    <property type="evidence" value="ECO:0007669"/>
    <property type="project" value="UniProtKB-KW"/>
</dbReference>
<keyword evidence="4" id="KW-0411">Iron-sulfur</keyword>
<dbReference type="PROSITE" id="PS51379">
    <property type="entry name" value="4FE4S_FER_2"/>
    <property type="match status" value="3"/>
</dbReference>
<accession>A0A7V2WLV0</accession>
<feature type="domain" description="4Fe-4S ferredoxin-type" evidence="5">
    <location>
        <begin position="84"/>
        <end position="117"/>
    </location>
</feature>
<evidence type="ECO:0000256" key="4">
    <source>
        <dbReference type="ARBA" id="ARBA00023014"/>
    </source>
</evidence>
<feature type="domain" description="4Fe-4S ferredoxin-type" evidence="5">
    <location>
        <begin position="47"/>
        <end position="77"/>
    </location>
</feature>
<evidence type="ECO:0000256" key="3">
    <source>
        <dbReference type="ARBA" id="ARBA00023004"/>
    </source>
</evidence>
<dbReference type="InterPro" id="IPR006311">
    <property type="entry name" value="TAT_signal"/>
</dbReference>
<proteinExistence type="predicted"/>
<protein>
    <submittedName>
        <fullName evidence="6">4Fe-4S dicluster domain-containing protein</fullName>
    </submittedName>
</protein>
<dbReference type="InterPro" id="IPR017900">
    <property type="entry name" value="4Fe4S_Fe_S_CS"/>
</dbReference>
<keyword evidence="3" id="KW-0408">Iron</keyword>
<dbReference type="PROSITE" id="PS51318">
    <property type="entry name" value="TAT"/>
    <property type="match status" value="1"/>
</dbReference>
<dbReference type="Proteomes" id="UP000885722">
    <property type="component" value="Unassembled WGS sequence"/>
</dbReference>
<organism evidence="6">
    <name type="scientific">Nitratifractor salsuginis</name>
    <dbReference type="NCBI Taxonomy" id="269261"/>
    <lineage>
        <taxon>Bacteria</taxon>
        <taxon>Pseudomonadati</taxon>
        <taxon>Campylobacterota</taxon>
        <taxon>Epsilonproteobacteria</taxon>
        <taxon>Campylobacterales</taxon>
        <taxon>Sulfurovaceae</taxon>
        <taxon>Nitratifractor</taxon>
    </lineage>
</organism>
<evidence type="ECO:0000256" key="1">
    <source>
        <dbReference type="ARBA" id="ARBA00022485"/>
    </source>
</evidence>
<dbReference type="PANTHER" id="PTHR24960:SF79">
    <property type="entry name" value="PHOTOSYSTEM I IRON-SULFUR CENTER"/>
    <property type="match status" value="1"/>
</dbReference>
<dbReference type="SUPFAM" id="SSF54862">
    <property type="entry name" value="4Fe-4S ferredoxins"/>
    <property type="match status" value="1"/>
</dbReference>
<dbReference type="PANTHER" id="PTHR24960">
    <property type="entry name" value="PHOTOSYSTEM I IRON-SULFUR CENTER-RELATED"/>
    <property type="match status" value="1"/>
</dbReference>
<feature type="domain" description="4Fe-4S ferredoxin-type" evidence="5">
    <location>
        <begin position="224"/>
        <end position="252"/>
    </location>
</feature>